<dbReference type="GO" id="GO:0005737">
    <property type="term" value="C:cytoplasm"/>
    <property type="evidence" value="ECO:0007669"/>
    <property type="project" value="TreeGrafter"/>
</dbReference>
<dbReference type="EMBL" id="CP158490">
    <property type="protein sequence ID" value="XBY25641.1"/>
    <property type="molecule type" value="Genomic_DNA"/>
</dbReference>
<keyword evidence="1 3" id="KW-0560">Oxidoreductase</keyword>
<reference evidence="3" key="1">
    <citation type="submission" date="2024-06" db="EMBL/GenBank/DDBJ databases">
        <authorList>
            <person name="Wu L."/>
        </authorList>
    </citation>
    <scope>NUCLEOTIDE SEQUENCE</scope>
    <source>
        <strain evidence="3">W17</strain>
    </source>
</reference>
<dbReference type="PANTHER" id="PTHR13847:SF287">
    <property type="entry name" value="FAD-DEPENDENT OXIDOREDUCTASE DOMAIN-CONTAINING PROTEIN 1"/>
    <property type="match status" value="1"/>
</dbReference>
<feature type="domain" description="FAD dependent oxidoreductase" evidence="2">
    <location>
        <begin position="9"/>
        <end position="347"/>
    </location>
</feature>
<gene>
    <name evidence="3" type="ORF">ABCR88_07360</name>
</gene>
<dbReference type="Gene3D" id="3.30.9.10">
    <property type="entry name" value="D-Amino Acid Oxidase, subunit A, domain 2"/>
    <property type="match status" value="1"/>
</dbReference>
<dbReference type="EC" id="1.-.-.-" evidence="3"/>
<evidence type="ECO:0000259" key="2">
    <source>
        <dbReference type="Pfam" id="PF01266"/>
    </source>
</evidence>
<dbReference type="SUPFAM" id="SSF51905">
    <property type="entry name" value="FAD/NAD(P)-binding domain"/>
    <property type="match status" value="1"/>
</dbReference>
<dbReference type="PANTHER" id="PTHR13847">
    <property type="entry name" value="SARCOSINE DEHYDROGENASE-RELATED"/>
    <property type="match status" value="1"/>
</dbReference>
<dbReference type="Gene3D" id="3.50.50.60">
    <property type="entry name" value="FAD/NAD(P)-binding domain"/>
    <property type="match status" value="1"/>
</dbReference>
<evidence type="ECO:0000256" key="1">
    <source>
        <dbReference type="ARBA" id="ARBA00023002"/>
    </source>
</evidence>
<protein>
    <submittedName>
        <fullName evidence="3">FAD-dependent oxidoreductase</fullName>
        <ecNumber evidence="3">1.-.-.-</ecNumber>
    </submittedName>
</protein>
<accession>A0AAU7WZ06</accession>
<dbReference type="RefSeq" id="WP_053149521.1">
    <property type="nucleotide sequence ID" value="NZ_CP158490.1"/>
</dbReference>
<evidence type="ECO:0000313" key="3">
    <source>
        <dbReference type="EMBL" id="XBY25641.1"/>
    </source>
</evidence>
<proteinExistence type="predicted"/>
<dbReference type="GO" id="GO:0016491">
    <property type="term" value="F:oxidoreductase activity"/>
    <property type="evidence" value="ECO:0007669"/>
    <property type="project" value="UniProtKB-KW"/>
</dbReference>
<dbReference type="SUPFAM" id="SSF54373">
    <property type="entry name" value="FAD-linked reductases, C-terminal domain"/>
    <property type="match status" value="1"/>
</dbReference>
<dbReference type="Pfam" id="PF01266">
    <property type="entry name" value="DAO"/>
    <property type="match status" value="1"/>
</dbReference>
<name>A0AAU7WZ06_9PSED</name>
<dbReference type="AlphaFoldDB" id="A0AAU7WZ06"/>
<dbReference type="InterPro" id="IPR036188">
    <property type="entry name" value="FAD/NAD-bd_sf"/>
</dbReference>
<organism evidence="3">
    <name type="scientific">Pseudomonas sp. W17</name>
    <dbReference type="NCBI Taxonomy" id="3144407"/>
    <lineage>
        <taxon>Bacteria</taxon>
        <taxon>Pseudomonadati</taxon>
        <taxon>Pseudomonadota</taxon>
        <taxon>Gammaproteobacteria</taxon>
        <taxon>Pseudomonadales</taxon>
        <taxon>Pseudomonadaceae</taxon>
        <taxon>Pseudomonas</taxon>
    </lineage>
</organism>
<sequence length="373" mass="39677">MTPVAEAEVIVVGAGIIGAACAHELARRGLRVQVLDDGRGGATGAGMGHLVVMDDNPAELALSHYSLGLWRQLRERLPEACAYRNCGTLWLAADHHERDLARAKQQALADHGISGELLDSTRLASLEPMLRKGLAGALKIPGDAILYAPATAHWLLGNASLIRRQAARVRSVAGDQVELADGRVLRAQRVLLANGFAARELLPALPLRPKKGHLLISDRYPQQVGHQLVELGYAASAHASHGTSVAFNVQPRPTGQLLIGSSRQFDTLDPAIDPSVLAPMLRRAVDYLPALAELNGIRAWTGFRAATPDGLPILGEHPRQPGLWLAVGHEGLGVTTAPGSARLLVDLMLGECPALDPRPYLPGRFAALTGDLP</sequence>
<dbReference type="InterPro" id="IPR006076">
    <property type="entry name" value="FAD-dep_OxRdtase"/>
</dbReference>